<comment type="caution">
    <text evidence="2">The sequence shown here is derived from an EMBL/GenBank/DDBJ whole genome shotgun (WGS) entry which is preliminary data.</text>
</comment>
<sequence length="800" mass="86820">MKLTSLPCVFAAILYGQEFVSACETTPGLTYESGTLSNRFTCLTIDGSLAIKELGGSLLGNGEDSDNVIAYGGIAPMLIKEEGAALGLKGEVKLEKSSSNDKLVVSISTTSDDVEGYADTQLISLGKDDRYFSFETTTIVPQGGLALRSFPFVSSSTTAFYESGPVQMKDGVRRKGCFASEEKLSRVYSLGPEGGDVSDTIPSRAADLSVDIAFSKPSEANLVLSGPDSISWNGGSDDDASGISTFVQVFGADIEDVKLDTWDVIPTLLPSSSSAGTFTSSFTIGATNLDLPVLSVPSSYDPSTLPLDDLHSFLTGIYASPVGCLCTHTNQVAEGETLGQIATTIARPDRGYEGTYNYFDPDNYISTSAILLSMEPYLQNEVRKVLERSGSMMKEETGQLPHHFEGSEPVYSALSGMIQTGPNVFWVLSCFNYAKTSGDLQWLIDYMPTLRTATNFLYSLFSSEVKLASVPGSLMVDVFIRSNWTSDTNAMLVGFFRDFADAEEVTGNSTGAQDLRALADEISDAVHEKLWNGDDHYITQLNEDGSTRDFVDYDSNLIAVAHGIPSQENSLKVLERIDGAGQCRAGVTFVSEVWYGEDDTTSGNTGDSWCAMGRHAWFDSLSRKVVGDWDGFDKLLLKPLQTHLIESTFMHERLACDGTQQQNRTAMYFEYPSVTAMMTMKIKYGIQPGLGDFAVEPFLAGDEDGNVQFVWEAGTLSVSFSKEEVKITAPRGTEEDDARETLVKVSRLSKGSVYSVTNPCEGGNDDKTKTVETDDEGRVEFYSVLGMKCELTMTLVEEVA</sequence>
<accession>A0A9W7DKQ6</accession>
<dbReference type="AlphaFoldDB" id="A0A9W7DKQ6"/>
<evidence type="ECO:0000256" key="1">
    <source>
        <dbReference type="SAM" id="SignalP"/>
    </source>
</evidence>
<dbReference type="Proteomes" id="UP001165082">
    <property type="component" value="Unassembled WGS sequence"/>
</dbReference>
<evidence type="ECO:0000313" key="2">
    <source>
        <dbReference type="EMBL" id="GMH47119.1"/>
    </source>
</evidence>
<dbReference type="Gene3D" id="1.50.10.10">
    <property type="match status" value="1"/>
</dbReference>
<name>A0A9W7DKQ6_9STRA</name>
<protein>
    <recommendedName>
        <fullName evidence="4">Alpha-L-rhamnosidase six-hairpin glycosidase domain-containing protein</fullName>
    </recommendedName>
</protein>
<reference evidence="2" key="1">
    <citation type="submission" date="2022-07" db="EMBL/GenBank/DDBJ databases">
        <title>Genome analysis of Parmales, a sister group of diatoms, reveals the evolutionary specialization of diatoms from phago-mixotrophs to photoautotrophs.</title>
        <authorList>
            <person name="Ban H."/>
            <person name="Sato S."/>
            <person name="Yoshikawa S."/>
            <person name="Kazumasa Y."/>
            <person name="Nakamura Y."/>
            <person name="Ichinomiya M."/>
            <person name="Saitoh K."/>
            <person name="Sato N."/>
            <person name="Blanc-Mathieu R."/>
            <person name="Endo H."/>
            <person name="Kuwata A."/>
            <person name="Ogata H."/>
        </authorList>
    </citation>
    <scope>NUCLEOTIDE SEQUENCE</scope>
</reference>
<dbReference type="GO" id="GO:0005975">
    <property type="term" value="P:carbohydrate metabolic process"/>
    <property type="evidence" value="ECO:0007669"/>
    <property type="project" value="InterPro"/>
</dbReference>
<dbReference type="SUPFAM" id="SSF48208">
    <property type="entry name" value="Six-hairpin glycosidases"/>
    <property type="match status" value="1"/>
</dbReference>
<keyword evidence="1" id="KW-0732">Signal</keyword>
<dbReference type="OrthoDB" id="189842at2759"/>
<dbReference type="PANTHER" id="PTHR34987:SF2">
    <property type="entry name" value="B, PUTATIVE (AFU_ORTHOLOGUE AFUA_7G05040)-RELATED"/>
    <property type="match status" value="1"/>
</dbReference>
<evidence type="ECO:0000313" key="3">
    <source>
        <dbReference type="Proteomes" id="UP001165082"/>
    </source>
</evidence>
<keyword evidence="3" id="KW-1185">Reference proteome</keyword>
<dbReference type="InterPro" id="IPR012341">
    <property type="entry name" value="6hp_glycosidase-like_sf"/>
</dbReference>
<gene>
    <name evidence="2" type="ORF">TrRE_jg4262</name>
</gene>
<organism evidence="2 3">
    <name type="scientific">Triparma retinervis</name>
    <dbReference type="NCBI Taxonomy" id="2557542"/>
    <lineage>
        <taxon>Eukaryota</taxon>
        <taxon>Sar</taxon>
        <taxon>Stramenopiles</taxon>
        <taxon>Ochrophyta</taxon>
        <taxon>Bolidophyceae</taxon>
        <taxon>Parmales</taxon>
        <taxon>Triparmaceae</taxon>
        <taxon>Triparma</taxon>
    </lineage>
</organism>
<proteinExistence type="predicted"/>
<feature type="signal peptide" evidence="1">
    <location>
        <begin position="1"/>
        <end position="22"/>
    </location>
</feature>
<dbReference type="PANTHER" id="PTHR34987">
    <property type="entry name" value="C, PUTATIVE (AFU_ORTHOLOGUE AFUA_3G02880)-RELATED"/>
    <property type="match status" value="1"/>
</dbReference>
<dbReference type="EMBL" id="BRXZ01000558">
    <property type="protein sequence ID" value="GMH47119.1"/>
    <property type="molecule type" value="Genomic_DNA"/>
</dbReference>
<feature type="chain" id="PRO_5040871600" description="Alpha-L-rhamnosidase six-hairpin glycosidase domain-containing protein" evidence="1">
    <location>
        <begin position="23"/>
        <end position="800"/>
    </location>
</feature>
<evidence type="ECO:0008006" key="4">
    <source>
        <dbReference type="Google" id="ProtNLM"/>
    </source>
</evidence>
<dbReference type="InterPro" id="IPR008928">
    <property type="entry name" value="6-hairpin_glycosidase_sf"/>
</dbReference>